<feature type="transmembrane region" description="Helical" evidence="7">
    <location>
        <begin position="6"/>
        <end position="22"/>
    </location>
</feature>
<proteinExistence type="inferred from homology"/>
<evidence type="ECO:0000256" key="1">
    <source>
        <dbReference type="ARBA" id="ARBA00004167"/>
    </source>
</evidence>
<dbReference type="Pfam" id="PF00067">
    <property type="entry name" value="p450"/>
    <property type="match status" value="2"/>
</dbReference>
<organism evidence="8 9">
    <name type="scientific">Carya illinoinensis</name>
    <name type="common">Pecan</name>
    <dbReference type="NCBI Taxonomy" id="32201"/>
    <lineage>
        <taxon>Eukaryota</taxon>
        <taxon>Viridiplantae</taxon>
        <taxon>Streptophyta</taxon>
        <taxon>Embryophyta</taxon>
        <taxon>Tracheophyta</taxon>
        <taxon>Spermatophyta</taxon>
        <taxon>Magnoliopsida</taxon>
        <taxon>eudicotyledons</taxon>
        <taxon>Gunneridae</taxon>
        <taxon>Pentapetalae</taxon>
        <taxon>rosids</taxon>
        <taxon>fabids</taxon>
        <taxon>Fagales</taxon>
        <taxon>Juglandaceae</taxon>
        <taxon>Carya</taxon>
    </lineage>
</organism>
<evidence type="ECO:0000256" key="6">
    <source>
        <dbReference type="ARBA" id="ARBA00023136"/>
    </source>
</evidence>
<evidence type="ECO:0000313" key="8">
    <source>
        <dbReference type="EMBL" id="KAG6708145.1"/>
    </source>
</evidence>
<dbReference type="AlphaFoldDB" id="A0A922EST4"/>
<sequence length="357" mass="41270">MTLYAILMWIALLICLPMLLLMKKKLATQRQNKQLHPPPSPPKLSIIGNLHQLGELRHQSHCRLFKNYGLVMLIKLGGIPNIVISSVENAREVVKVHDLNCCSRLSLDTTRRLAYNYQDISFAPYGQYWREMRKTCVLEVLSVKMMQSHRSIREEEKLFALTANMTFIIVFGMSLCGSYLDNERFQEVVHEATTMLGSFNASEYVPYVGWIVDRLYVIDLHLKPDRTKPEHEDIIDVLLKIEREQIEADVNLFIGGVDTSAITMIWAMAELVRNPKVMKRAQDEVRKIVRNKGRVPEIDTDHLPYIKMILTETFRLHPPIPLLPRQPIVPFKLNGYDINPQSIMHVNAWAIGRDPQY</sequence>
<gene>
    <name evidence="8" type="ORF">I3842_06G065900</name>
</gene>
<dbReference type="Proteomes" id="UP000811246">
    <property type="component" value="Chromosome 6"/>
</dbReference>
<evidence type="ECO:0000256" key="2">
    <source>
        <dbReference type="ARBA" id="ARBA00010617"/>
    </source>
</evidence>
<dbReference type="GO" id="GO:0020037">
    <property type="term" value="F:heme binding"/>
    <property type="evidence" value="ECO:0007669"/>
    <property type="project" value="InterPro"/>
</dbReference>
<comment type="similarity">
    <text evidence="2">Belongs to the cytochrome P450 family.</text>
</comment>
<name>A0A922EST4_CARIL</name>
<keyword evidence="4 7" id="KW-1133">Transmembrane helix</keyword>
<dbReference type="InterPro" id="IPR001128">
    <property type="entry name" value="Cyt_P450"/>
</dbReference>
<evidence type="ECO:0000313" key="9">
    <source>
        <dbReference type="Proteomes" id="UP000811246"/>
    </source>
</evidence>
<accession>A0A922EST4</accession>
<keyword evidence="6 7" id="KW-0472">Membrane</keyword>
<dbReference type="GO" id="GO:0016705">
    <property type="term" value="F:oxidoreductase activity, acting on paired donors, with incorporation or reduction of molecular oxygen"/>
    <property type="evidence" value="ECO:0007669"/>
    <property type="project" value="InterPro"/>
</dbReference>
<dbReference type="PANTHER" id="PTHR47956">
    <property type="entry name" value="CYTOCHROME P450 71B11-RELATED"/>
    <property type="match status" value="1"/>
</dbReference>
<dbReference type="InterPro" id="IPR050193">
    <property type="entry name" value="Cytochrome_P450_71"/>
</dbReference>
<comment type="subcellular location">
    <subcellularLocation>
        <location evidence="1">Membrane</location>
        <topology evidence="1">Single-pass membrane protein</topology>
    </subcellularLocation>
</comment>
<evidence type="ECO:0000256" key="4">
    <source>
        <dbReference type="ARBA" id="ARBA00022989"/>
    </source>
</evidence>
<dbReference type="PANTHER" id="PTHR47956:SF17">
    <property type="entry name" value="CYTOCHROME P450 71B36-LIKE"/>
    <property type="match status" value="1"/>
</dbReference>
<evidence type="ECO:0000256" key="5">
    <source>
        <dbReference type="ARBA" id="ARBA00023002"/>
    </source>
</evidence>
<feature type="transmembrane region" description="Helical" evidence="7">
    <location>
        <begin position="158"/>
        <end position="180"/>
    </location>
</feature>
<protein>
    <recommendedName>
        <fullName evidence="10">Cytochrome P450</fullName>
    </recommendedName>
</protein>
<dbReference type="GO" id="GO:0004497">
    <property type="term" value="F:monooxygenase activity"/>
    <property type="evidence" value="ECO:0007669"/>
    <property type="project" value="InterPro"/>
</dbReference>
<evidence type="ECO:0000256" key="3">
    <source>
        <dbReference type="ARBA" id="ARBA00022692"/>
    </source>
</evidence>
<dbReference type="GO" id="GO:0016020">
    <property type="term" value="C:membrane"/>
    <property type="evidence" value="ECO:0007669"/>
    <property type="project" value="UniProtKB-SubCell"/>
</dbReference>
<dbReference type="GO" id="GO:0005506">
    <property type="term" value="F:iron ion binding"/>
    <property type="evidence" value="ECO:0007669"/>
    <property type="project" value="InterPro"/>
</dbReference>
<reference evidence="8" key="1">
    <citation type="submission" date="2021-01" db="EMBL/GenBank/DDBJ databases">
        <authorList>
            <person name="Lovell J.T."/>
            <person name="Bentley N."/>
            <person name="Bhattarai G."/>
            <person name="Jenkins J.W."/>
            <person name="Sreedasyam A."/>
            <person name="Alarcon Y."/>
            <person name="Bock C."/>
            <person name="Boston L."/>
            <person name="Carlson J."/>
            <person name="Cervantes K."/>
            <person name="Clermont K."/>
            <person name="Krom N."/>
            <person name="Kubenka K."/>
            <person name="Mamidi S."/>
            <person name="Mattison C."/>
            <person name="Monteros M."/>
            <person name="Pisani C."/>
            <person name="Plott C."/>
            <person name="Rajasekar S."/>
            <person name="Rhein H.S."/>
            <person name="Rohla C."/>
            <person name="Song M."/>
            <person name="Hilaire R.S."/>
            <person name="Shu S."/>
            <person name="Wells L."/>
            <person name="Wang X."/>
            <person name="Webber J."/>
            <person name="Heerema R.J."/>
            <person name="Klein P."/>
            <person name="Conner P."/>
            <person name="Grauke L."/>
            <person name="Grimwood J."/>
            <person name="Schmutz J."/>
            <person name="Randall J.J."/>
        </authorList>
    </citation>
    <scope>NUCLEOTIDE SEQUENCE</scope>
    <source>
        <tissue evidence="8">Leaf</tissue>
    </source>
</reference>
<dbReference type="EMBL" id="CM031830">
    <property type="protein sequence ID" value="KAG6708145.1"/>
    <property type="molecule type" value="Genomic_DNA"/>
</dbReference>
<evidence type="ECO:0000256" key="7">
    <source>
        <dbReference type="SAM" id="Phobius"/>
    </source>
</evidence>
<keyword evidence="5" id="KW-0560">Oxidoreductase</keyword>
<keyword evidence="3 7" id="KW-0812">Transmembrane</keyword>
<evidence type="ECO:0008006" key="10">
    <source>
        <dbReference type="Google" id="ProtNLM"/>
    </source>
</evidence>
<comment type="caution">
    <text evidence="8">The sequence shown here is derived from an EMBL/GenBank/DDBJ whole genome shotgun (WGS) entry which is preliminary data.</text>
</comment>